<dbReference type="FunFam" id="3.40.50.1820:FF:000335">
    <property type="entry name" value="Carboxypeptidase"/>
    <property type="match status" value="1"/>
</dbReference>
<dbReference type="Ensembl" id="ENSCSAVT00000011943.1">
    <property type="protein sequence ID" value="ENSCSAVP00000011805.1"/>
    <property type="gene ID" value="ENSCSAVG00000006928.1"/>
</dbReference>
<evidence type="ECO:0000256" key="3">
    <source>
        <dbReference type="ARBA" id="ARBA00022670"/>
    </source>
</evidence>
<dbReference type="InParanoid" id="H2Z2J3"/>
<dbReference type="GO" id="GO:0031647">
    <property type="term" value="P:regulation of protein stability"/>
    <property type="evidence" value="ECO:0007669"/>
    <property type="project" value="UniProtKB-ARBA"/>
</dbReference>
<evidence type="ECO:0000256" key="6">
    <source>
        <dbReference type="ARBA" id="ARBA00061741"/>
    </source>
</evidence>
<evidence type="ECO:0000256" key="5">
    <source>
        <dbReference type="ARBA" id="ARBA00054649"/>
    </source>
</evidence>
<dbReference type="OMA" id="HYGPIFN"/>
<dbReference type="STRING" id="51511.ENSCSAVP00000011805"/>
<name>H2Z2J3_CIOSA</name>
<dbReference type="SUPFAM" id="SSF53474">
    <property type="entry name" value="alpha/beta-Hydrolases"/>
    <property type="match status" value="1"/>
</dbReference>
<dbReference type="GO" id="GO:0006508">
    <property type="term" value="P:proteolysis"/>
    <property type="evidence" value="ECO:0007669"/>
    <property type="project" value="UniProtKB-KW"/>
</dbReference>
<dbReference type="Proteomes" id="UP000007875">
    <property type="component" value="Unassembled WGS sequence"/>
</dbReference>
<comment type="similarity">
    <text evidence="1 7">Belongs to the peptidase S10 family.</text>
</comment>
<dbReference type="PROSITE" id="PS00560">
    <property type="entry name" value="CARBOXYPEPT_SER_HIS"/>
    <property type="match status" value="1"/>
</dbReference>
<evidence type="ECO:0000256" key="4">
    <source>
        <dbReference type="ARBA" id="ARBA00022801"/>
    </source>
</evidence>
<dbReference type="EC" id="3.4.16.-" evidence="7"/>
<reference evidence="8" key="2">
    <citation type="submission" date="2025-08" db="UniProtKB">
        <authorList>
            <consortium name="Ensembl"/>
        </authorList>
    </citation>
    <scope>IDENTIFICATION</scope>
</reference>
<keyword evidence="9" id="KW-1185">Reference proteome</keyword>
<reference evidence="8" key="3">
    <citation type="submission" date="2025-09" db="UniProtKB">
        <authorList>
            <consortium name="Ensembl"/>
        </authorList>
    </citation>
    <scope>IDENTIFICATION</scope>
</reference>
<proteinExistence type="inferred from homology"/>
<evidence type="ECO:0000256" key="7">
    <source>
        <dbReference type="RuleBase" id="RU361156"/>
    </source>
</evidence>
<dbReference type="eggNOG" id="KOG1282">
    <property type="taxonomic scope" value="Eukaryota"/>
</dbReference>
<organism evidence="8 9">
    <name type="scientific">Ciona savignyi</name>
    <name type="common">Pacific transparent sea squirt</name>
    <dbReference type="NCBI Taxonomy" id="51511"/>
    <lineage>
        <taxon>Eukaryota</taxon>
        <taxon>Metazoa</taxon>
        <taxon>Chordata</taxon>
        <taxon>Tunicata</taxon>
        <taxon>Ascidiacea</taxon>
        <taxon>Phlebobranchia</taxon>
        <taxon>Cionidae</taxon>
        <taxon>Ciona</taxon>
    </lineage>
</organism>
<dbReference type="InterPro" id="IPR033124">
    <property type="entry name" value="Ser_caboxypep_his_AS"/>
</dbReference>
<dbReference type="GO" id="GO:1904715">
    <property type="term" value="P:negative regulation of chaperone-mediated autophagy"/>
    <property type="evidence" value="ECO:0007669"/>
    <property type="project" value="UniProtKB-ARBA"/>
</dbReference>
<dbReference type="Gene3D" id="3.40.50.1820">
    <property type="entry name" value="alpha/beta hydrolase"/>
    <property type="match status" value="1"/>
</dbReference>
<dbReference type="Pfam" id="PF00450">
    <property type="entry name" value="Peptidase_S10"/>
    <property type="match status" value="1"/>
</dbReference>
<keyword evidence="3 7" id="KW-0645">Protease</keyword>
<dbReference type="InterPro" id="IPR029058">
    <property type="entry name" value="AB_hydrolase_fold"/>
</dbReference>
<dbReference type="PANTHER" id="PTHR11802">
    <property type="entry name" value="SERINE PROTEASE FAMILY S10 SERINE CARBOXYPEPTIDASE"/>
    <property type="match status" value="1"/>
</dbReference>
<protein>
    <recommendedName>
        <fullName evidence="7">Carboxypeptidase</fullName>
        <ecNumber evidence="7">3.4.16.-</ecNumber>
    </recommendedName>
</protein>
<dbReference type="InterPro" id="IPR001563">
    <property type="entry name" value="Peptidase_S10"/>
</dbReference>
<evidence type="ECO:0000256" key="2">
    <source>
        <dbReference type="ARBA" id="ARBA00022645"/>
    </source>
</evidence>
<sequence length="471" mass="53909">IPGNPLSPLSRLSVENWRSLPDRIIELPGVMNMPTFNMFSGYLDASDSKKLHYWLNECTNSNSNVLLVWYNGGPGCSSLDGFFVEHGPYKFNKVNGDLEENPFSWNKLAHTLYIESPAGVGFSYDSNPSHIYNDSITAQENLHALESFFIKFPTYRNKDLYLSGESYAGVYVPALASAIVQQNTWMARNLRGLLIGNGLMHFEYNQASLIYFAYYHGLFDRRSWTELHRACCPSASKRCMFNAIMESDCRVEILKVEELVWNNGINVYNLYSPCMTESQRELSKLNSFRSLFTETALEEPFLGDSILEMRKPMSERSLSLVPPCTDASVVTDYLNRADVQAALHVRETNWQICSDVIHGEYDRQVLDTGPYIQRILDTLDVRIFLYFGDVDMACNFMGGEWFVNGLGYEVEKTRRLWRTPDENGNPQVVGFYKQFDRLIYATVLGAGHMVPMDKPRVAYTMVERYLNDEPL</sequence>
<evidence type="ECO:0000313" key="8">
    <source>
        <dbReference type="Ensembl" id="ENSCSAVP00000011805.1"/>
    </source>
</evidence>
<dbReference type="AlphaFoldDB" id="H2Z2J3"/>
<accession>H2Z2J3</accession>
<comment type="function">
    <text evidence="5">Protective protein appears to be essential for both the activity of beta-galactosidase and neuraminidase, it associates with these enzymes and exerts a protective function necessary for their stability and activity. This protein is also a carboxypeptidase and can deamidate tachykinins.</text>
</comment>
<dbReference type="InterPro" id="IPR018202">
    <property type="entry name" value="Ser_caboxypep_ser_AS"/>
</dbReference>
<dbReference type="PROSITE" id="PS00131">
    <property type="entry name" value="CARBOXYPEPT_SER_SER"/>
    <property type="match status" value="1"/>
</dbReference>
<evidence type="ECO:0000313" key="9">
    <source>
        <dbReference type="Proteomes" id="UP000007875"/>
    </source>
</evidence>
<evidence type="ECO:0000256" key="1">
    <source>
        <dbReference type="ARBA" id="ARBA00009431"/>
    </source>
</evidence>
<dbReference type="MEROPS" id="S10.002"/>
<reference evidence="9" key="1">
    <citation type="submission" date="2003-08" db="EMBL/GenBank/DDBJ databases">
        <authorList>
            <person name="Birren B."/>
            <person name="Nusbaum C."/>
            <person name="Abebe A."/>
            <person name="Abouelleil A."/>
            <person name="Adekoya E."/>
            <person name="Ait-zahra M."/>
            <person name="Allen N."/>
            <person name="Allen T."/>
            <person name="An P."/>
            <person name="Anderson M."/>
            <person name="Anderson S."/>
            <person name="Arachchi H."/>
            <person name="Armbruster J."/>
            <person name="Bachantsang P."/>
            <person name="Baldwin J."/>
            <person name="Barry A."/>
            <person name="Bayul T."/>
            <person name="Blitshsteyn B."/>
            <person name="Bloom T."/>
            <person name="Blye J."/>
            <person name="Boguslavskiy L."/>
            <person name="Borowsky M."/>
            <person name="Boukhgalter B."/>
            <person name="Brunache A."/>
            <person name="Butler J."/>
            <person name="Calixte N."/>
            <person name="Calvo S."/>
            <person name="Camarata J."/>
            <person name="Campo K."/>
            <person name="Chang J."/>
            <person name="Cheshatsang Y."/>
            <person name="Citroen M."/>
            <person name="Collymore A."/>
            <person name="Considine T."/>
            <person name="Cook A."/>
            <person name="Cooke P."/>
            <person name="Corum B."/>
            <person name="Cuomo C."/>
            <person name="David R."/>
            <person name="Dawoe T."/>
            <person name="Degray S."/>
            <person name="Dodge S."/>
            <person name="Dooley K."/>
            <person name="Dorje P."/>
            <person name="Dorjee K."/>
            <person name="Dorris L."/>
            <person name="Duffey N."/>
            <person name="Dupes A."/>
            <person name="Elkins T."/>
            <person name="Engels R."/>
            <person name="Erickson J."/>
            <person name="Farina A."/>
            <person name="Faro S."/>
            <person name="Ferreira P."/>
            <person name="Fischer H."/>
            <person name="Fitzgerald M."/>
            <person name="Foley K."/>
            <person name="Gage D."/>
            <person name="Galagan J."/>
            <person name="Gearin G."/>
            <person name="Gnerre S."/>
            <person name="Gnirke A."/>
            <person name="Goyette A."/>
            <person name="Graham J."/>
            <person name="Grandbois E."/>
            <person name="Gyaltsen K."/>
            <person name="Hafez N."/>
            <person name="Hagopian D."/>
            <person name="Hagos B."/>
            <person name="Hall J."/>
            <person name="Hatcher B."/>
            <person name="Heller A."/>
            <person name="Higgins H."/>
            <person name="Honan T."/>
            <person name="Horn A."/>
            <person name="Houde N."/>
            <person name="Hughes L."/>
            <person name="Hulme W."/>
            <person name="Husby E."/>
            <person name="Iliev I."/>
            <person name="Jaffe D."/>
            <person name="Jones C."/>
            <person name="Kamal M."/>
            <person name="Kamat A."/>
            <person name="Kamvysselis M."/>
            <person name="Karlsson E."/>
            <person name="Kells C."/>
            <person name="Kieu A."/>
            <person name="Kisner P."/>
            <person name="Kodira C."/>
            <person name="Kulbokas E."/>
            <person name="Labutti K."/>
            <person name="Lama D."/>
            <person name="Landers T."/>
            <person name="Leger J."/>
            <person name="Levine S."/>
            <person name="Lewis D."/>
            <person name="Lewis T."/>
            <person name="Lindblad-toh K."/>
            <person name="Liu X."/>
            <person name="Lokyitsang T."/>
            <person name="Lokyitsang Y."/>
            <person name="Lucien O."/>
            <person name="Lui A."/>
            <person name="Ma L.J."/>
            <person name="Mabbitt R."/>
            <person name="Macdonald J."/>
            <person name="Maclean C."/>
            <person name="Major J."/>
            <person name="Manning J."/>
            <person name="Marabella R."/>
            <person name="Maru K."/>
            <person name="Matthews C."/>
            <person name="Mauceli E."/>
            <person name="Mccarthy M."/>
            <person name="Mcdonough S."/>
            <person name="Mcghee T."/>
            <person name="Meldrim J."/>
            <person name="Meneus L."/>
            <person name="Mesirov J."/>
            <person name="Mihalev A."/>
            <person name="Mihova T."/>
            <person name="Mikkelsen T."/>
            <person name="Mlenga V."/>
            <person name="Moru K."/>
            <person name="Mozes J."/>
            <person name="Mulrain L."/>
            <person name="Munson G."/>
            <person name="Naylor J."/>
            <person name="Newes C."/>
            <person name="Nguyen C."/>
            <person name="Nguyen N."/>
            <person name="Nguyen T."/>
            <person name="Nicol R."/>
            <person name="Nielsen C."/>
            <person name="Nizzari M."/>
            <person name="Norbu C."/>
            <person name="Norbu N."/>
            <person name="O'donnell P."/>
            <person name="Okoawo O."/>
            <person name="O'leary S."/>
            <person name="Omotosho B."/>
            <person name="O'neill K."/>
            <person name="Osman S."/>
            <person name="Parker S."/>
            <person name="Perrin D."/>
            <person name="Phunkhang P."/>
            <person name="Piqani B."/>
            <person name="Purcell S."/>
            <person name="Rachupka T."/>
            <person name="Ramasamy U."/>
            <person name="Rameau R."/>
            <person name="Ray V."/>
            <person name="Raymond C."/>
            <person name="Retta R."/>
            <person name="Richardson S."/>
            <person name="Rise C."/>
            <person name="Rodriguez J."/>
            <person name="Rogers J."/>
            <person name="Rogov P."/>
            <person name="Rutman M."/>
            <person name="Schupbach R."/>
            <person name="Seaman C."/>
            <person name="Settipalli S."/>
            <person name="Sharpe T."/>
            <person name="Sheridan J."/>
            <person name="Sherpa N."/>
            <person name="Shi J."/>
            <person name="Smirnov S."/>
            <person name="Smith C."/>
            <person name="Sougnez C."/>
            <person name="Spencer B."/>
            <person name="Stalker J."/>
            <person name="Stange-thomann N."/>
            <person name="Stavropoulos S."/>
            <person name="Stetson K."/>
            <person name="Stone C."/>
            <person name="Stone S."/>
            <person name="Stubbs M."/>
            <person name="Talamas J."/>
            <person name="Tchuinga P."/>
            <person name="Tenzing P."/>
            <person name="Tesfaye S."/>
            <person name="Theodore J."/>
            <person name="Thoulutsang Y."/>
            <person name="Topham K."/>
            <person name="Towey S."/>
            <person name="Tsamla T."/>
            <person name="Tsomo N."/>
            <person name="Vallee D."/>
            <person name="Vassiliev H."/>
            <person name="Venkataraman V."/>
            <person name="Vinson J."/>
            <person name="Vo A."/>
            <person name="Wade C."/>
            <person name="Wang S."/>
            <person name="Wangchuk T."/>
            <person name="Wangdi T."/>
            <person name="Whittaker C."/>
            <person name="Wilkinson J."/>
            <person name="Wu Y."/>
            <person name="Wyman D."/>
            <person name="Yadav S."/>
            <person name="Yang S."/>
            <person name="Yang X."/>
            <person name="Yeager S."/>
            <person name="Yee E."/>
            <person name="Young G."/>
            <person name="Zainoun J."/>
            <person name="Zembeck L."/>
            <person name="Zimmer A."/>
            <person name="Zody M."/>
            <person name="Lander E."/>
        </authorList>
    </citation>
    <scope>NUCLEOTIDE SEQUENCE [LARGE SCALE GENOMIC DNA]</scope>
</reference>
<dbReference type="PRINTS" id="PR00724">
    <property type="entry name" value="CRBOXYPTASEC"/>
</dbReference>
<dbReference type="PANTHER" id="PTHR11802:SF201">
    <property type="entry name" value="CARBOXYPEPTIDASE"/>
    <property type="match status" value="1"/>
</dbReference>
<keyword evidence="2 7" id="KW-0121">Carboxypeptidase</keyword>
<dbReference type="GO" id="GO:0004185">
    <property type="term" value="F:serine-type carboxypeptidase activity"/>
    <property type="evidence" value="ECO:0007669"/>
    <property type="project" value="UniProtKB-UniRule"/>
</dbReference>
<comment type="subunit">
    <text evidence="6">Heterodimer of a 32 kDa chain and a 20 kDa chain; disulfide-linked.</text>
</comment>
<keyword evidence="4 7" id="KW-0378">Hydrolase</keyword>
<dbReference type="GeneTree" id="ENSGT00940000167871"/>